<evidence type="ECO:0000313" key="2">
    <source>
        <dbReference type="Proteomes" id="UP000188533"/>
    </source>
</evidence>
<dbReference type="EMBL" id="BDGU01000022">
    <property type="protein sequence ID" value="GAW00005.1"/>
    <property type="molecule type" value="Genomic_DNA"/>
</dbReference>
<comment type="caution">
    <text evidence="1">The sequence shown here is derived from an EMBL/GenBank/DDBJ whole genome shotgun (WGS) entry which is preliminary data.</text>
</comment>
<sequence>MEDAGNLGVALEWSGLLSKWRSFTPIIARFHNITNLQFIFLTLPRTFPVALTSLPMLSDLTLEQCTFRGPATFYGLQLKILRLRIKDICWDNEPDEISLLRSCPLLRVLYLGWHYRIADTLNIENTRDVSQHLYDLTVNSVPRGWSSDQTKRLQEQRTFFTFIEAWRGLKSLTLVGSWPFFEAGAFPAVQQAFPDYLDTYNGPIHFFRSAIPPHIGLKKAVFLERHLSLPELQVFLPSLPVVTRVALTGICLKKDTNMGEDALRLVFKQCKLLEEFMIVPAHVPLHGAAWILDMVRRSLHHLQNIRLIYIPRIDAYDLDVEQAFDGLHDICPSLREVQFHDRKWVFGNGIASLRSQLYPLQCLDQQRRTNNINESNLRKASLYTVLYKSHQEIVVT</sequence>
<dbReference type="Proteomes" id="UP000188533">
    <property type="component" value="Unassembled WGS sequence"/>
</dbReference>
<dbReference type="InterPro" id="IPR032675">
    <property type="entry name" value="LRR_dom_sf"/>
</dbReference>
<dbReference type="SUPFAM" id="SSF52047">
    <property type="entry name" value="RNI-like"/>
    <property type="match status" value="1"/>
</dbReference>
<gene>
    <name evidence="1" type="ORF">LENED_001494</name>
</gene>
<proteinExistence type="predicted"/>
<name>A0A1Q3DYD2_LENED</name>
<reference evidence="1 2" key="1">
    <citation type="submission" date="2016-08" db="EMBL/GenBank/DDBJ databases">
        <authorList>
            <consortium name="Lentinula edodes genome sequencing consortium"/>
            <person name="Sakamoto Y."/>
            <person name="Nakade K."/>
            <person name="Sato S."/>
            <person name="Yoshida Y."/>
            <person name="Miyazaki K."/>
            <person name="Natsume S."/>
            <person name="Konno N."/>
        </authorList>
    </citation>
    <scope>NUCLEOTIDE SEQUENCE [LARGE SCALE GENOMIC DNA]</scope>
    <source>
        <strain evidence="1 2">NBRC 111202</strain>
    </source>
</reference>
<evidence type="ECO:0000313" key="1">
    <source>
        <dbReference type="EMBL" id="GAW00005.1"/>
    </source>
</evidence>
<protein>
    <recommendedName>
        <fullName evidence="3">F-box domain-containing protein</fullName>
    </recommendedName>
</protein>
<organism evidence="1 2">
    <name type="scientific">Lentinula edodes</name>
    <name type="common">Shiitake mushroom</name>
    <name type="synonym">Lentinus edodes</name>
    <dbReference type="NCBI Taxonomy" id="5353"/>
    <lineage>
        <taxon>Eukaryota</taxon>
        <taxon>Fungi</taxon>
        <taxon>Dikarya</taxon>
        <taxon>Basidiomycota</taxon>
        <taxon>Agaricomycotina</taxon>
        <taxon>Agaricomycetes</taxon>
        <taxon>Agaricomycetidae</taxon>
        <taxon>Agaricales</taxon>
        <taxon>Marasmiineae</taxon>
        <taxon>Omphalotaceae</taxon>
        <taxon>Lentinula</taxon>
    </lineage>
</organism>
<keyword evidence="2" id="KW-1185">Reference proteome</keyword>
<reference evidence="1 2" key="2">
    <citation type="submission" date="2017-02" db="EMBL/GenBank/DDBJ databases">
        <title>A genome survey and senescence transcriptome analysis in Lentinula edodes.</title>
        <authorList>
            <person name="Sakamoto Y."/>
            <person name="Nakade K."/>
            <person name="Sato S."/>
            <person name="Yoshida Y."/>
            <person name="Miyazaki K."/>
            <person name="Natsume S."/>
            <person name="Konno N."/>
        </authorList>
    </citation>
    <scope>NUCLEOTIDE SEQUENCE [LARGE SCALE GENOMIC DNA]</scope>
    <source>
        <strain evidence="1 2">NBRC 111202</strain>
    </source>
</reference>
<dbReference type="AlphaFoldDB" id="A0A1Q3DYD2"/>
<accession>A0A1Q3DYD2</accession>
<evidence type="ECO:0008006" key="3">
    <source>
        <dbReference type="Google" id="ProtNLM"/>
    </source>
</evidence>
<dbReference type="Gene3D" id="3.80.10.10">
    <property type="entry name" value="Ribonuclease Inhibitor"/>
    <property type="match status" value="1"/>
</dbReference>